<name>A0A1T0CUS4_9GAMM</name>
<organism evidence="2 3">
    <name type="scientific">Moraxella porci DSM 25326</name>
    <dbReference type="NCBI Taxonomy" id="573983"/>
    <lineage>
        <taxon>Bacteria</taxon>
        <taxon>Pseudomonadati</taxon>
        <taxon>Pseudomonadota</taxon>
        <taxon>Gammaproteobacteria</taxon>
        <taxon>Moraxellales</taxon>
        <taxon>Moraxellaceae</taxon>
        <taxon>Moraxella</taxon>
    </lineage>
</organism>
<accession>A0A1T0CUS4</accession>
<reference evidence="2 3" key="1">
    <citation type="submission" date="2017-02" db="EMBL/GenBank/DDBJ databases">
        <title>Draft genome sequence of Moraxella porci CCUG 54912T type strain.</title>
        <authorList>
            <person name="Salva-Serra F."/>
            <person name="Engstrom-Jakobsson H."/>
            <person name="Thorell K."/>
            <person name="Jaen-Luchoro D."/>
            <person name="Gonzales-Siles L."/>
            <person name="Karlsson R."/>
            <person name="Yazdan S."/>
            <person name="Boulund F."/>
            <person name="Johnning A."/>
            <person name="Engstrand L."/>
            <person name="Kristiansson E."/>
            <person name="Moore E."/>
        </authorList>
    </citation>
    <scope>NUCLEOTIDE SEQUENCE [LARGE SCALE GENOMIC DNA]</scope>
    <source>
        <strain evidence="2 3">CCUG 54912</strain>
    </source>
</reference>
<protein>
    <recommendedName>
        <fullName evidence="4">Lipoprotein</fullName>
    </recommendedName>
</protein>
<dbReference type="AlphaFoldDB" id="A0A1T0CUS4"/>
<dbReference type="STRING" id="573983.B0681_02905"/>
<feature type="signal peptide" evidence="1">
    <location>
        <begin position="1"/>
        <end position="16"/>
    </location>
</feature>
<dbReference type="RefSeq" id="WP_078317253.1">
    <property type="nucleotide sequence ID" value="NZ_MUYV01000002.1"/>
</dbReference>
<comment type="caution">
    <text evidence="2">The sequence shown here is derived from an EMBL/GenBank/DDBJ whole genome shotgun (WGS) entry which is preliminary data.</text>
</comment>
<evidence type="ECO:0000256" key="1">
    <source>
        <dbReference type="SAM" id="SignalP"/>
    </source>
</evidence>
<sequence length="131" mass="13818">MKALFIAGIAATTVLAGCATTGQVAPQYVNPTTYQNYDCNTLQSEVTRVTKLVEQTQNQQIGLSSTGIGIGITGGRHGIYPTISLGMGSGSSQRATKQNTLSRLYGEHDAMIVTARQKGCAFAQGIKIYGE</sequence>
<keyword evidence="1" id="KW-0732">Signal</keyword>
<evidence type="ECO:0000313" key="2">
    <source>
        <dbReference type="EMBL" id="OOS26104.1"/>
    </source>
</evidence>
<feature type="chain" id="PRO_5013272814" description="Lipoprotein" evidence="1">
    <location>
        <begin position="17"/>
        <end position="131"/>
    </location>
</feature>
<dbReference type="PROSITE" id="PS51257">
    <property type="entry name" value="PROKAR_LIPOPROTEIN"/>
    <property type="match status" value="1"/>
</dbReference>
<proteinExistence type="predicted"/>
<evidence type="ECO:0008006" key="4">
    <source>
        <dbReference type="Google" id="ProtNLM"/>
    </source>
</evidence>
<dbReference type="Proteomes" id="UP000190683">
    <property type="component" value="Unassembled WGS sequence"/>
</dbReference>
<evidence type="ECO:0000313" key="3">
    <source>
        <dbReference type="Proteomes" id="UP000190683"/>
    </source>
</evidence>
<gene>
    <name evidence="2" type="ORF">B0681_02905</name>
</gene>
<keyword evidence="3" id="KW-1185">Reference proteome</keyword>
<dbReference type="EMBL" id="MUYV01000002">
    <property type="protein sequence ID" value="OOS26104.1"/>
    <property type="molecule type" value="Genomic_DNA"/>
</dbReference>